<gene>
    <name evidence="2" type="ORF">EHP00_1079</name>
</gene>
<dbReference type="Proteomes" id="UP000192758">
    <property type="component" value="Unassembled WGS sequence"/>
</dbReference>
<keyword evidence="3" id="KW-1185">Reference proteome</keyword>
<evidence type="ECO:0000256" key="1">
    <source>
        <dbReference type="SAM" id="SignalP"/>
    </source>
</evidence>
<feature type="chain" id="PRO_5012799975" evidence="1">
    <location>
        <begin position="16"/>
        <end position="317"/>
    </location>
</feature>
<dbReference type="SMR" id="A0A1W0E531"/>
<keyword evidence="1" id="KW-0732">Signal</keyword>
<evidence type="ECO:0000313" key="2">
    <source>
        <dbReference type="EMBL" id="OQS54387.1"/>
    </source>
</evidence>
<protein>
    <submittedName>
        <fullName evidence="2">Uncharacterized protein</fullName>
    </submittedName>
</protein>
<dbReference type="AlphaFoldDB" id="A0A1W0E531"/>
<comment type="caution">
    <text evidence="2">The sequence shown here is derived from an EMBL/GenBank/DDBJ whole genome shotgun (WGS) entry which is preliminary data.</text>
</comment>
<accession>A0A1W0E531</accession>
<name>A0A1W0E531_9MICR</name>
<feature type="signal peptide" evidence="1">
    <location>
        <begin position="1"/>
        <end position="15"/>
    </location>
</feature>
<organism evidence="2 3">
    <name type="scientific">Ecytonucleospora hepatopenaei</name>
    <dbReference type="NCBI Taxonomy" id="646526"/>
    <lineage>
        <taxon>Eukaryota</taxon>
        <taxon>Fungi</taxon>
        <taxon>Fungi incertae sedis</taxon>
        <taxon>Microsporidia</taxon>
        <taxon>Enterocytozoonidae</taxon>
        <taxon>Ecytonucleospora</taxon>
    </lineage>
</organism>
<reference evidence="2 3" key="1">
    <citation type="journal article" date="2017" name="Environ. Microbiol.">
        <title>Decay of the glycolytic pathway and adaptation to intranuclear parasitism within Enterocytozoonidae microsporidia.</title>
        <authorList>
            <person name="Wiredu Boakye D."/>
            <person name="Jaroenlak P."/>
            <person name="Prachumwat A."/>
            <person name="Williams T.A."/>
            <person name="Bateman K.S."/>
            <person name="Itsathitphaisarn O."/>
            <person name="Sritunyalucksana K."/>
            <person name="Paszkiewicz K.H."/>
            <person name="Moore K.A."/>
            <person name="Stentiford G.D."/>
            <person name="Williams B.A."/>
        </authorList>
    </citation>
    <scope>NUCLEOTIDE SEQUENCE [LARGE SCALE GENOMIC DNA]</scope>
    <source>
        <strain evidence="2 3">TH1</strain>
    </source>
</reference>
<dbReference type="EMBL" id="MNPJ01000020">
    <property type="protein sequence ID" value="OQS54387.1"/>
    <property type="molecule type" value="Genomic_DNA"/>
</dbReference>
<sequence length="317" mass="38350">MFLSFLFFLFRHILNTKIKELEIYLKPFQQELKDAQKTVLNILTTKEMFVINEKTYEIDKNTFTVDLSLSIVDNFKKAIAFVDEHYKNLFDKNLEEFFKIHNVKNIIRKNTPNDFNLNERAKSELEDISRILRENKVHNFFDSVNLPTTIYKKRGMILNNLEILEKHMNICENTIITFLKECEKYKEYNEKYKLILDEIKTNYDINPDIKMYVNNLIYFKTMEDVFRKCIDERDKTCCPLYYYWIDTTKEDLCYNLECNTEQILLFLFEMHILANEIYTKGLEKNKVCEEIINHVENYQMVNYKISEIGRKINNLYI</sequence>
<proteinExistence type="predicted"/>
<dbReference type="VEuPathDB" id="MicrosporidiaDB:EHP00_1079"/>
<evidence type="ECO:0000313" key="3">
    <source>
        <dbReference type="Proteomes" id="UP000192758"/>
    </source>
</evidence>